<organism evidence="1 2">
    <name type="scientific">Streptomyces telluris</name>
    <dbReference type="NCBI Taxonomy" id="2720021"/>
    <lineage>
        <taxon>Bacteria</taxon>
        <taxon>Bacillati</taxon>
        <taxon>Actinomycetota</taxon>
        <taxon>Actinomycetes</taxon>
        <taxon>Kitasatosporales</taxon>
        <taxon>Streptomycetaceae</taxon>
        <taxon>Streptomyces</taxon>
    </lineage>
</organism>
<gene>
    <name evidence="1" type="ORF">NQU55_34340</name>
</gene>
<proteinExistence type="predicted"/>
<dbReference type="EMBL" id="JANIID010000055">
    <property type="protein sequence ID" value="MCQ8774803.1"/>
    <property type="molecule type" value="Genomic_DNA"/>
</dbReference>
<sequence length="56" mass="6097">MSTRPARRQDKTAVAMAASLARVLQQQGFTIRPRGGRPRQPPADCHEGAAAVLRWG</sequence>
<comment type="caution">
    <text evidence="1">The sequence shown here is derived from an EMBL/GenBank/DDBJ whole genome shotgun (WGS) entry which is preliminary data.</text>
</comment>
<name>A0A9X2LP50_9ACTN</name>
<evidence type="ECO:0000313" key="1">
    <source>
        <dbReference type="EMBL" id="MCQ8774803.1"/>
    </source>
</evidence>
<dbReference type="Proteomes" id="UP001142374">
    <property type="component" value="Unassembled WGS sequence"/>
</dbReference>
<dbReference type="RefSeq" id="WP_168097092.1">
    <property type="nucleotide sequence ID" value="NZ_JAATER010001022.1"/>
</dbReference>
<protein>
    <submittedName>
        <fullName evidence="1">Uncharacterized protein</fullName>
    </submittedName>
</protein>
<reference evidence="1" key="1">
    <citation type="submission" date="2022-06" db="EMBL/GenBank/DDBJ databases">
        <title>WGS of actinobacteria.</title>
        <authorList>
            <person name="Thawai C."/>
        </authorList>
    </citation>
    <scope>NUCLEOTIDE SEQUENCE</scope>
    <source>
        <strain evidence="1">AA8</strain>
    </source>
</reference>
<keyword evidence="2" id="KW-1185">Reference proteome</keyword>
<evidence type="ECO:0000313" key="2">
    <source>
        <dbReference type="Proteomes" id="UP001142374"/>
    </source>
</evidence>
<dbReference type="AlphaFoldDB" id="A0A9X2LP50"/>
<accession>A0A9X2LP50</accession>